<reference evidence="1 2" key="1">
    <citation type="submission" date="2019-04" db="EMBL/GenBank/DDBJ databases">
        <title>Microbes associate with the intestines of laboratory mice.</title>
        <authorList>
            <person name="Navarre W."/>
            <person name="Wong E."/>
            <person name="Huang K.C."/>
            <person name="Tropini C."/>
            <person name="Ng K."/>
            <person name="Yu B."/>
        </authorList>
    </citation>
    <scope>NUCLEOTIDE SEQUENCE [LARGE SCALE GENOMIC DNA]</scope>
    <source>
        <strain evidence="1 2">NM87_A27A</strain>
    </source>
</reference>
<proteinExistence type="predicted"/>
<evidence type="ECO:0000313" key="2">
    <source>
        <dbReference type="Proteomes" id="UP000306798"/>
    </source>
</evidence>
<dbReference type="GO" id="GO:0030255">
    <property type="term" value="P:protein secretion by the type IV secretion system"/>
    <property type="evidence" value="ECO:0007669"/>
    <property type="project" value="InterPro"/>
</dbReference>
<gene>
    <name evidence="1" type="ORF">E5991_08595</name>
</gene>
<comment type="caution">
    <text evidence="1">The sequence shown here is derived from an EMBL/GenBank/DDBJ whole genome shotgun (WGS) entry which is preliminary data.</text>
</comment>
<organism evidence="1 2">
    <name type="scientific">Bifidobacterium pseudolongum</name>
    <dbReference type="NCBI Taxonomy" id="1694"/>
    <lineage>
        <taxon>Bacteria</taxon>
        <taxon>Bacillati</taxon>
        <taxon>Actinomycetota</taxon>
        <taxon>Actinomycetes</taxon>
        <taxon>Bifidobacteriales</taxon>
        <taxon>Bifidobacteriaceae</taxon>
        <taxon>Bifidobacterium</taxon>
    </lineage>
</organism>
<dbReference type="Proteomes" id="UP000306798">
    <property type="component" value="Unassembled WGS sequence"/>
</dbReference>
<dbReference type="EMBL" id="SSTF01000031">
    <property type="protein sequence ID" value="THG24296.1"/>
    <property type="molecule type" value="Genomic_DNA"/>
</dbReference>
<dbReference type="Pfam" id="PF19478">
    <property type="entry name" value="TrbL_2"/>
    <property type="match status" value="1"/>
</dbReference>
<dbReference type="AlphaFoldDB" id="A0A248X7R9"/>
<sequence length="282" mass="30500">MLDWLVGMFNAIGGGVGQDLVDQMIRTPEEYNKALYDLSLRIAQSAVKPLAAVVIAVMAVLELTRVASRAEGDSELAVKIVGMALFRISLVYWAAANSTVFLKAIDAAGQWVTSGFTAAASVTDPVVAGAPLGDSMRDALDKAGWKGQVACLVLLLLPFLASQLAQVVFTVVMMLRFVQIYMLTAFNPLPIAFMGLEQTRSWGVNYFRQYATYVFQCATLYLAVLMYRTLATSVLRPDSYQAGDDLAKWVVGNFANLMIASVLLIGMVVISNGVSKKLFGGE</sequence>
<accession>A0A248X7R9</accession>
<protein>
    <submittedName>
        <fullName evidence="1">Uncharacterized protein</fullName>
    </submittedName>
</protein>
<name>A0A248X7R9_9BIFI</name>
<evidence type="ECO:0000313" key="1">
    <source>
        <dbReference type="EMBL" id="THG24296.1"/>
    </source>
</evidence>
<dbReference type="InterPro" id="IPR045798">
    <property type="entry name" value="TrbL_Firmicutes"/>
</dbReference>